<dbReference type="SUPFAM" id="SSF55008">
    <property type="entry name" value="HMA, heavy metal-associated domain"/>
    <property type="match status" value="1"/>
</dbReference>
<dbReference type="Proteomes" id="UP000825729">
    <property type="component" value="Unassembled WGS sequence"/>
</dbReference>
<organism evidence="3 4">
    <name type="scientific">Aristolochia fimbriata</name>
    <name type="common">White veined hardy Dutchman's pipe vine</name>
    <dbReference type="NCBI Taxonomy" id="158543"/>
    <lineage>
        <taxon>Eukaryota</taxon>
        <taxon>Viridiplantae</taxon>
        <taxon>Streptophyta</taxon>
        <taxon>Embryophyta</taxon>
        <taxon>Tracheophyta</taxon>
        <taxon>Spermatophyta</taxon>
        <taxon>Magnoliopsida</taxon>
        <taxon>Magnoliidae</taxon>
        <taxon>Piperales</taxon>
        <taxon>Aristolochiaceae</taxon>
        <taxon>Aristolochia</taxon>
    </lineage>
</organism>
<dbReference type="EMBL" id="JAINDJ010000003">
    <property type="protein sequence ID" value="KAG9452347.1"/>
    <property type="molecule type" value="Genomic_DNA"/>
</dbReference>
<dbReference type="CDD" id="cd00371">
    <property type="entry name" value="HMA"/>
    <property type="match status" value="1"/>
</dbReference>
<dbReference type="PROSITE" id="PS01047">
    <property type="entry name" value="HMA_1"/>
    <property type="match status" value="1"/>
</dbReference>
<dbReference type="Gene3D" id="3.30.70.100">
    <property type="match status" value="1"/>
</dbReference>
<feature type="domain" description="HMA" evidence="2">
    <location>
        <begin position="27"/>
        <end position="64"/>
    </location>
</feature>
<dbReference type="InterPro" id="IPR017969">
    <property type="entry name" value="Heavy-metal-associated_CS"/>
</dbReference>
<protein>
    <recommendedName>
        <fullName evidence="2">HMA domain-containing protein</fullName>
    </recommendedName>
</protein>
<dbReference type="Pfam" id="PF00403">
    <property type="entry name" value="HMA"/>
    <property type="match status" value="1"/>
</dbReference>
<sequence length="101" mass="11306">MEKVTHQALSNKENLSLPSVQVIVMNANMGCSHCRQRVSLMISKINGVIDCVVDVKKREVTVRGLMNISRRSSLQLPQHSRAVKQTKKSFCCFPALFGANY</sequence>
<evidence type="ECO:0000259" key="2">
    <source>
        <dbReference type="Pfam" id="PF00403"/>
    </source>
</evidence>
<reference evidence="3 4" key="1">
    <citation type="submission" date="2021-07" db="EMBL/GenBank/DDBJ databases">
        <title>The Aristolochia fimbriata genome: insights into angiosperm evolution, floral development and chemical biosynthesis.</title>
        <authorList>
            <person name="Jiao Y."/>
        </authorList>
    </citation>
    <scope>NUCLEOTIDE SEQUENCE [LARGE SCALE GENOMIC DNA]</scope>
    <source>
        <strain evidence="3">IBCAS-2021</strain>
        <tissue evidence="3">Leaf</tissue>
    </source>
</reference>
<dbReference type="InterPro" id="IPR006121">
    <property type="entry name" value="HMA_dom"/>
</dbReference>
<gene>
    <name evidence="3" type="ORF">H6P81_005251</name>
</gene>
<dbReference type="GO" id="GO:0046872">
    <property type="term" value="F:metal ion binding"/>
    <property type="evidence" value="ECO:0007669"/>
    <property type="project" value="UniProtKB-KW"/>
</dbReference>
<accession>A0AAV7EU16</accession>
<keyword evidence="1" id="KW-0479">Metal-binding</keyword>
<dbReference type="AlphaFoldDB" id="A0AAV7EU16"/>
<dbReference type="InterPro" id="IPR036163">
    <property type="entry name" value="HMA_dom_sf"/>
</dbReference>
<comment type="caution">
    <text evidence="3">The sequence shown here is derived from an EMBL/GenBank/DDBJ whole genome shotgun (WGS) entry which is preliminary data.</text>
</comment>
<evidence type="ECO:0000313" key="3">
    <source>
        <dbReference type="EMBL" id="KAG9452347.1"/>
    </source>
</evidence>
<proteinExistence type="predicted"/>
<evidence type="ECO:0000256" key="1">
    <source>
        <dbReference type="ARBA" id="ARBA00022723"/>
    </source>
</evidence>
<keyword evidence="4" id="KW-1185">Reference proteome</keyword>
<name>A0AAV7EU16_ARIFI</name>
<evidence type="ECO:0000313" key="4">
    <source>
        <dbReference type="Proteomes" id="UP000825729"/>
    </source>
</evidence>